<feature type="domain" description="Threonine/serine exporter-like N-terminal" evidence="8">
    <location>
        <begin position="1"/>
        <end position="230"/>
    </location>
</feature>
<keyword evidence="2" id="KW-1003">Cell membrane</keyword>
<dbReference type="PANTHER" id="PTHR34390">
    <property type="entry name" value="UPF0442 PROTEIN YJJB-RELATED"/>
    <property type="match status" value="1"/>
</dbReference>
<feature type="transmembrane region" description="Helical" evidence="7">
    <location>
        <begin position="370"/>
        <end position="393"/>
    </location>
</feature>
<evidence type="ECO:0000256" key="6">
    <source>
        <dbReference type="ARBA" id="ARBA00034125"/>
    </source>
</evidence>
<evidence type="ECO:0000256" key="1">
    <source>
        <dbReference type="ARBA" id="ARBA00004651"/>
    </source>
</evidence>
<accession>A0ABP6PXS1</accession>
<dbReference type="PANTHER" id="PTHR34390:SF2">
    <property type="entry name" value="SUCCINATE TRANSPORTER SUBUNIT YJJP-RELATED"/>
    <property type="match status" value="1"/>
</dbReference>
<name>A0ABP6PXS1_9ACTN</name>
<feature type="transmembrane region" description="Helical" evidence="7">
    <location>
        <begin position="215"/>
        <end position="234"/>
    </location>
</feature>
<evidence type="ECO:0000256" key="7">
    <source>
        <dbReference type="SAM" id="Phobius"/>
    </source>
</evidence>
<dbReference type="Pfam" id="PF12821">
    <property type="entry name" value="ThrE_2"/>
    <property type="match status" value="1"/>
</dbReference>
<dbReference type="InterPro" id="IPR050539">
    <property type="entry name" value="ThrE_Dicarb/AminoAcid_Exp"/>
</dbReference>
<keyword evidence="5 7" id="KW-0472">Membrane</keyword>
<evidence type="ECO:0000313" key="11">
    <source>
        <dbReference type="Proteomes" id="UP001501237"/>
    </source>
</evidence>
<dbReference type="EMBL" id="BAAAUV010000001">
    <property type="protein sequence ID" value="GAA3195523.1"/>
    <property type="molecule type" value="Genomic_DNA"/>
</dbReference>
<evidence type="ECO:0000256" key="4">
    <source>
        <dbReference type="ARBA" id="ARBA00022989"/>
    </source>
</evidence>
<feature type="transmembrane region" description="Helical" evidence="7">
    <location>
        <begin position="330"/>
        <end position="350"/>
    </location>
</feature>
<dbReference type="Pfam" id="PF06738">
    <property type="entry name" value="ThrE"/>
    <property type="match status" value="1"/>
</dbReference>
<evidence type="ECO:0000256" key="2">
    <source>
        <dbReference type="ARBA" id="ARBA00022475"/>
    </source>
</evidence>
<dbReference type="InterPro" id="IPR010619">
    <property type="entry name" value="ThrE-like_N"/>
</dbReference>
<comment type="subcellular location">
    <subcellularLocation>
        <location evidence="1">Cell membrane</location>
        <topology evidence="1">Multi-pass membrane protein</topology>
    </subcellularLocation>
</comment>
<feature type="transmembrane region" description="Helical" evidence="7">
    <location>
        <begin position="281"/>
        <end position="299"/>
    </location>
</feature>
<comment type="similarity">
    <text evidence="6">Belongs to the ThrE exporter (TC 2.A.79) family.</text>
</comment>
<dbReference type="InterPro" id="IPR024528">
    <property type="entry name" value="ThrE_2"/>
</dbReference>
<feature type="domain" description="Threonine/Serine exporter ThrE" evidence="9">
    <location>
        <begin position="260"/>
        <end position="385"/>
    </location>
</feature>
<feature type="transmembrane region" description="Helical" evidence="7">
    <location>
        <begin position="305"/>
        <end position="323"/>
    </location>
</feature>
<proteinExistence type="inferred from homology"/>
<evidence type="ECO:0000259" key="8">
    <source>
        <dbReference type="Pfam" id="PF06738"/>
    </source>
</evidence>
<evidence type="ECO:0000256" key="3">
    <source>
        <dbReference type="ARBA" id="ARBA00022692"/>
    </source>
</evidence>
<feature type="transmembrane region" description="Helical" evidence="7">
    <location>
        <begin position="105"/>
        <end position="135"/>
    </location>
</feature>
<dbReference type="Proteomes" id="UP001501237">
    <property type="component" value="Unassembled WGS sequence"/>
</dbReference>
<keyword evidence="11" id="KW-1185">Reference proteome</keyword>
<keyword evidence="3 7" id="KW-0812">Transmembrane</keyword>
<evidence type="ECO:0000259" key="9">
    <source>
        <dbReference type="Pfam" id="PF12821"/>
    </source>
</evidence>
<feature type="transmembrane region" description="Helical" evidence="7">
    <location>
        <begin position="147"/>
        <end position="170"/>
    </location>
</feature>
<protein>
    <submittedName>
        <fullName evidence="10">Threonine/serine exporter family protein</fullName>
    </submittedName>
</protein>
<evidence type="ECO:0000256" key="5">
    <source>
        <dbReference type="ARBA" id="ARBA00023136"/>
    </source>
</evidence>
<comment type="caution">
    <text evidence="10">The sequence shown here is derived from an EMBL/GenBank/DDBJ whole genome shotgun (WGS) entry which is preliminary data.</text>
</comment>
<evidence type="ECO:0000313" key="10">
    <source>
        <dbReference type="EMBL" id="GAA3195523.1"/>
    </source>
</evidence>
<gene>
    <name evidence="10" type="ORF">GCM10010468_05810</name>
</gene>
<keyword evidence="4 7" id="KW-1133">Transmembrane helix</keyword>
<organism evidence="10 11">
    <name type="scientific">Actinocorallia longicatena</name>
    <dbReference type="NCBI Taxonomy" id="111803"/>
    <lineage>
        <taxon>Bacteria</taxon>
        <taxon>Bacillati</taxon>
        <taxon>Actinomycetota</taxon>
        <taxon>Actinomycetes</taxon>
        <taxon>Streptosporangiales</taxon>
        <taxon>Thermomonosporaceae</taxon>
        <taxon>Actinocorallia</taxon>
    </lineage>
</organism>
<reference evidence="11" key="1">
    <citation type="journal article" date="2019" name="Int. J. Syst. Evol. Microbiol.">
        <title>The Global Catalogue of Microorganisms (GCM) 10K type strain sequencing project: providing services to taxonomists for standard genome sequencing and annotation.</title>
        <authorList>
            <consortium name="The Broad Institute Genomics Platform"/>
            <consortium name="The Broad Institute Genome Sequencing Center for Infectious Disease"/>
            <person name="Wu L."/>
            <person name="Ma J."/>
        </authorList>
    </citation>
    <scope>NUCLEOTIDE SEQUENCE [LARGE SCALE GENOMIC DNA]</scope>
    <source>
        <strain evidence="11">JCM 9377</strain>
    </source>
</reference>
<sequence length="397" mass="40765">MRSGASAADTVATTRRITEALGLRDCLVDVTLTALYLSHRSGPRSAPMTELRIIRGASVSYDRIQRVHGFLDDVEAGRVPLGSALRRLDDLDREGPLYPAWTETVAWAALSGFFTVILRGGWVVFVAACLAAAVVDRANRWLSARGVPVFHRAVLSGAAATAMATGLFLAGVTGQAALIVAGGIAVMLPGLAFTGGVQDAIEGYLVTAAARTFDAALVTAALVAGVGAVLYPAVRMGLRVPQVQPGGLDLGGWSQLPLQLAAAGMVCACLALCFQARASGLVTAFGSGALGWGLFLVLWQHLDVPMTIAAALASVVIGIYARLLDRFAGLPGPLTVVAGIAPMAPGYVIYQGMLHLSHGDTAPGVQAIGQAVTVGLALAAGVTFGQMTAGLGVRSKI</sequence>
<feature type="transmembrane region" description="Helical" evidence="7">
    <location>
        <begin position="176"/>
        <end position="194"/>
    </location>
</feature>